<reference evidence="2 3" key="1">
    <citation type="submission" date="2013-12" db="EMBL/GenBank/DDBJ databases">
        <title>Interactions Between Genome Architecture and Virulence Genes in Pseudomonas syringae, strain CC1557 as a model.</title>
        <authorList>
            <person name="Baltrus D."/>
            <person name="Hockett K."/>
            <person name="Karlsrud E."/>
            <person name="Dougherty K."/>
            <person name="Nishimura M."/>
        </authorList>
    </citation>
    <scope>NUCLEOTIDE SEQUENCE [LARGE SCALE GENOMIC DNA]</scope>
    <source>
        <strain evidence="2 3">CC1557</strain>
    </source>
</reference>
<name>W0MR65_PSESX</name>
<evidence type="ECO:0000256" key="1">
    <source>
        <dbReference type="SAM" id="SignalP"/>
    </source>
</evidence>
<sequence length="59" mass="5534">MAGGMMAFVAMAVSGVTTASAETVATAAGTTMADAAGEMVAITEEADAAKVAAGIGSTH</sequence>
<keyword evidence="1" id="KW-0732">Signal</keyword>
<dbReference type="KEGG" id="psyr:N018_05635"/>
<protein>
    <recommendedName>
        <fullName evidence="4">Secreted protein</fullName>
    </recommendedName>
</protein>
<feature type="signal peptide" evidence="1">
    <location>
        <begin position="1"/>
        <end position="21"/>
    </location>
</feature>
<evidence type="ECO:0000313" key="3">
    <source>
        <dbReference type="Proteomes" id="UP000019089"/>
    </source>
</evidence>
<evidence type="ECO:0008006" key="4">
    <source>
        <dbReference type="Google" id="ProtNLM"/>
    </source>
</evidence>
<dbReference type="EMBL" id="CP007014">
    <property type="protein sequence ID" value="AHG39750.1"/>
    <property type="molecule type" value="Genomic_DNA"/>
</dbReference>
<dbReference type="AlphaFoldDB" id="W0MR65"/>
<feature type="chain" id="PRO_5004792316" description="Secreted protein" evidence="1">
    <location>
        <begin position="22"/>
        <end position="59"/>
    </location>
</feature>
<dbReference type="HOGENOM" id="CLU_210401_0_0_6"/>
<proteinExistence type="predicted"/>
<dbReference type="Proteomes" id="UP000019089">
    <property type="component" value="Chromosome"/>
</dbReference>
<organism evidence="2 3">
    <name type="scientific">Pseudomonas syringae CC1557</name>
    <dbReference type="NCBI Taxonomy" id="1357279"/>
    <lineage>
        <taxon>Bacteria</taxon>
        <taxon>Pseudomonadati</taxon>
        <taxon>Pseudomonadota</taxon>
        <taxon>Gammaproteobacteria</taxon>
        <taxon>Pseudomonadales</taxon>
        <taxon>Pseudomonadaceae</taxon>
        <taxon>Pseudomonas</taxon>
        <taxon>Pseudomonas syringae</taxon>
    </lineage>
</organism>
<gene>
    <name evidence="2" type="ORF">N018_05635</name>
</gene>
<evidence type="ECO:0000313" key="2">
    <source>
        <dbReference type="EMBL" id="AHG39750.1"/>
    </source>
</evidence>
<accession>W0MR65</accession>